<evidence type="ECO:0000313" key="5">
    <source>
        <dbReference type="Proteomes" id="UP000515512"/>
    </source>
</evidence>
<dbReference type="SUPFAM" id="SSF52540">
    <property type="entry name" value="P-loop containing nucleoside triphosphate hydrolases"/>
    <property type="match status" value="1"/>
</dbReference>
<dbReference type="PROSITE" id="PS50043">
    <property type="entry name" value="HTH_LUXR_2"/>
    <property type="match status" value="1"/>
</dbReference>
<dbReference type="InterPro" id="IPR011990">
    <property type="entry name" value="TPR-like_helical_dom_sf"/>
</dbReference>
<dbReference type="GO" id="GO:0005524">
    <property type="term" value="F:ATP binding"/>
    <property type="evidence" value="ECO:0007669"/>
    <property type="project" value="UniProtKB-KW"/>
</dbReference>
<dbReference type="Pfam" id="PF13191">
    <property type="entry name" value="AAA_16"/>
    <property type="match status" value="1"/>
</dbReference>
<dbReference type="EMBL" id="CP059399">
    <property type="protein sequence ID" value="QLY27560.1"/>
    <property type="molecule type" value="Genomic_DNA"/>
</dbReference>
<feature type="domain" description="HTH luxR-type" evidence="3">
    <location>
        <begin position="900"/>
        <end position="965"/>
    </location>
</feature>
<dbReference type="PANTHER" id="PTHR16305:SF35">
    <property type="entry name" value="TRANSCRIPTIONAL ACTIVATOR DOMAIN"/>
    <property type="match status" value="1"/>
</dbReference>
<evidence type="ECO:0000313" key="4">
    <source>
        <dbReference type="EMBL" id="QLY27560.1"/>
    </source>
</evidence>
<evidence type="ECO:0000256" key="1">
    <source>
        <dbReference type="ARBA" id="ARBA00022741"/>
    </source>
</evidence>
<dbReference type="SUPFAM" id="SSF48452">
    <property type="entry name" value="TPR-like"/>
    <property type="match status" value="1"/>
</dbReference>
<dbReference type="InterPro" id="IPR027417">
    <property type="entry name" value="P-loop_NTPase"/>
</dbReference>
<dbReference type="Gene3D" id="1.10.10.10">
    <property type="entry name" value="Winged helix-like DNA-binding domain superfamily/Winged helix DNA-binding domain"/>
    <property type="match status" value="1"/>
</dbReference>
<dbReference type="GO" id="GO:0004016">
    <property type="term" value="F:adenylate cyclase activity"/>
    <property type="evidence" value="ECO:0007669"/>
    <property type="project" value="TreeGrafter"/>
</dbReference>
<dbReference type="GO" id="GO:0003677">
    <property type="term" value="F:DNA binding"/>
    <property type="evidence" value="ECO:0007669"/>
    <property type="project" value="InterPro"/>
</dbReference>
<dbReference type="SMART" id="SM00421">
    <property type="entry name" value="HTH_LUXR"/>
    <property type="match status" value="1"/>
</dbReference>
<dbReference type="RefSeq" id="WP_181578768.1">
    <property type="nucleotide sequence ID" value="NZ_CP059399.1"/>
</dbReference>
<dbReference type="PANTHER" id="PTHR16305">
    <property type="entry name" value="TESTICULAR SOLUBLE ADENYLYL CYCLASE"/>
    <property type="match status" value="1"/>
</dbReference>
<name>A0A7D6ZDM6_9NOCA</name>
<dbReference type="PRINTS" id="PR00038">
    <property type="entry name" value="HTHLUXR"/>
</dbReference>
<evidence type="ECO:0000256" key="2">
    <source>
        <dbReference type="ARBA" id="ARBA00022840"/>
    </source>
</evidence>
<dbReference type="GO" id="GO:0005737">
    <property type="term" value="C:cytoplasm"/>
    <property type="evidence" value="ECO:0007669"/>
    <property type="project" value="TreeGrafter"/>
</dbReference>
<dbReference type="InterPro" id="IPR016032">
    <property type="entry name" value="Sig_transdc_resp-reg_C-effctor"/>
</dbReference>
<dbReference type="CDD" id="cd06170">
    <property type="entry name" value="LuxR_C_like"/>
    <property type="match status" value="1"/>
</dbReference>
<dbReference type="SUPFAM" id="SSF46894">
    <property type="entry name" value="C-terminal effector domain of the bipartite response regulators"/>
    <property type="match status" value="1"/>
</dbReference>
<accession>A0A7D6ZDM6</accession>
<dbReference type="Pfam" id="PF00196">
    <property type="entry name" value="GerE"/>
    <property type="match status" value="1"/>
</dbReference>
<keyword evidence="2" id="KW-0067">ATP-binding</keyword>
<dbReference type="AlphaFoldDB" id="A0A7D6ZDM6"/>
<dbReference type="KEGG" id="nhu:H0264_18940"/>
<keyword evidence="5" id="KW-1185">Reference proteome</keyword>
<proteinExistence type="predicted"/>
<dbReference type="GO" id="GO:0006355">
    <property type="term" value="P:regulation of DNA-templated transcription"/>
    <property type="evidence" value="ECO:0007669"/>
    <property type="project" value="InterPro"/>
</dbReference>
<dbReference type="InterPro" id="IPR041664">
    <property type="entry name" value="AAA_16"/>
</dbReference>
<gene>
    <name evidence="4" type="ORF">H0264_18940</name>
</gene>
<dbReference type="Gene3D" id="1.25.40.10">
    <property type="entry name" value="Tetratricopeptide repeat domain"/>
    <property type="match status" value="1"/>
</dbReference>
<evidence type="ECO:0000259" key="3">
    <source>
        <dbReference type="PROSITE" id="PS50043"/>
    </source>
</evidence>
<organism evidence="4 5">
    <name type="scientific">Nocardia huaxiensis</name>
    <dbReference type="NCBI Taxonomy" id="2755382"/>
    <lineage>
        <taxon>Bacteria</taxon>
        <taxon>Bacillati</taxon>
        <taxon>Actinomycetota</taxon>
        <taxon>Actinomycetes</taxon>
        <taxon>Mycobacteriales</taxon>
        <taxon>Nocardiaceae</taxon>
        <taxon>Nocardia</taxon>
    </lineage>
</organism>
<keyword evidence="1" id="KW-0547">Nucleotide-binding</keyword>
<protein>
    <submittedName>
        <fullName evidence="4">AAA family ATPase</fullName>
    </submittedName>
</protein>
<reference evidence="4 5" key="1">
    <citation type="submission" date="2020-07" db="EMBL/GenBank/DDBJ databases">
        <authorList>
            <person name="Zhuang K."/>
            <person name="Ran Y."/>
        </authorList>
    </citation>
    <scope>NUCLEOTIDE SEQUENCE [LARGE SCALE GENOMIC DNA]</scope>
    <source>
        <strain evidence="4 5">WCH-YHL-001</strain>
    </source>
</reference>
<dbReference type="Proteomes" id="UP000515512">
    <property type="component" value="Chromosome"/>
</dbReference>
<dbReference type="InterPro" id="IPR000792">
    <property type="entry name" value="Tscrpt_reg_LuxR_C"/>
</dbReference>
<dbReference type="InterPro" id="IPR036388">
    <property type="entry name" value="WH-like_DNA-bd_sf"/>
</dbReference>
<sequence length="972" mass="101527">MVKFPGSSALIGRAAEVSVLLDALGDANIQTVLVAGEAGLGKSRLMGEFTERVARDALTLVGRCPELGTDGIAFAPFLAVLRAVLRELGPKPLAALLPPQPALANWLPQLAVHTGPAAPGSDRTRLFGEILTVLEQLAATRPLVLILEDLHWSDDATRELLTFLTTNIADGECLMVGTYRPGAGPLRPLLAELRRNPAVRLLDLPPLTRHEVGRQLAALLGREPESTLITTVFERSGGNPLFVEALGHTPDHLSADLNELLLGFQSGLTPEARVALRTAAVIGSPIRHELLTATADLPSPTLNRALRELIDRHLLLVADTAYDFRHVLIRRAVYEDLLPAERTHLHANVVAALRETSDPAKVDHTAELAHHAAAAGDFRTALTAAWALSENPTTPPLERLRQLERTAAHWNRVPDAARLLGTTKLAVLERTVDQAIACDATERGIVAASAALALADPTPQWTDADASGAAAPGGAALPGAMNDAVRSARIARLALSRAYLNSRGGAGPGADLDRALRLLSDAPATRERAEALAQSAITKLFGGDAVGAEVDAREAADIAEKLGATAVIARAQAYLGLAAAADATTALAHFAQARTAADASGDTRVLLDVATWESAVLVASGRSREAIGVIQQGLRIAHEAFRFHEAAPILLVKWAQALTALGRWAEARELVDETQFDRMPALSRAAVLLCYADIAVAQGDMDRARGDVGAAGALLGEGRWTLPYRLRAQAVRCRISLAEGDQSSAAEVLAEVATRAGDVTALTGHPQEVWPLVVLAAQVPAASADLRALSGALPANPALYGAYSALYAAHVSGSSVSWEQAAAAWSAVEQPYEAAQSLLAAAESHVAEGDRETAAVRLRAASAQALTLGAAPLAEAAVALSRRARIPLGDSAAPASASVGGSSEFGLTARELDVLRLVAKGLSNRALAAELFISANTAGVHVSRILTKLGVASRTEAAAFAHANGLLSGPPS</sequence>